<gene>
    <name evidence="3" type="ORF">M0813_11990</name>
</gene>
<dbReference type="EMBL" id="JAOAOG010000016">
    <property type="protein sequence ID" value="KAJ6254940.1"/>
    <property type="molecule type" value="Genomic_DNA"/>
</dbReference>
<evidence type="ECO:0000313" key="4">
    <source>
        <dbReference type="Proteomes" id="UP001150062"/>
    </source>
</evidence>
<keyword evidence="2" id="KW-0732">Signal</keyword>
<name>A0ABQ8ZDL2_9EUKA</name>
<evidence type="ECO:0000313" key="3">
    <source>
        <dbReference type="EMBL" id="KAJ6254940.1"/>
    </source>
</evidence>
<dbReference type="Proteomes" id="UP001150062">
    <property type="component" value="Unassembled WGS sequence"/>
</dbReference>
<keyword evidence="4" id="KW-1185">Reference proteome</keyword>
<feature type="transmembrane region" description="Helical" evidence="1">
    <location>
        <begin position="1005"/>
        <end position="1028"/>
    </location>
</feature>
<feature type="chain" id="PRO_5046577326" evidence="2">
    <location>
        <begin position="19"/>
        <end position="1353"/>
    </location>
</feature>
<organism evidence="3 4">
    <name type="scientific">Anaeramoeba flamelloides</name>
    <dbReference type="NCBI Taxonomy" id="1746091"/>
    <lineage>
        <taxon>Eukaryota</taxon>
        <taxon>Metamonada</taxon>
        <taxon>Anaeramoebidae</taxon>
        <taxon>Anaeramoeba</taxon>
    </lineage>
</organism>
<evidence type="ECO:0000256" key="1">
    <source>
        <dbReference type="SAM" id="Phobius"/>
    </source>
</evidence>
<keyword evidence="1" id="KW-0472">Membrane</keyword>
<keyword evidence="1" id="KW-0812">Transmembrane</keyword>
<reference evidence="3" key="1">
    <citation type="submission" date="2022-08" db="EMBL/GenBank/DDBJ databases">
        <title>Novel sulfate-reducing endosymbionts in the free-living metamonad Anaeramoeba.</title>
        <authorList>
            <person name="Jerlstrom-Hultqvist J."/>
            <person name="Cepicka I."/>
            <person name="Gallot-Lavallee L."/>
            <person name="Salas-Leiva D."/>
            <person name="Curtis B.A."/>
            <person name="Zahonova K."/>
            <person name="Pipaliya S."/>
            <person name="Dacks J."/>
            <person name="Roger A.J."/>
        </authorList>
    </citation>
    <scope>NUCLEOTIDE SEQUENCE</scope>
    <source>
        <strain evidence="3">Schooner1</strain>
    </source>
</reference>
<evidence type="ECO:0000256" key="2">
    <source>
        <dbReference type="SAM" id="SignalP"/>
    </source>
</evidence>
<protein>
    <submittedName>
        <fullName evidence="3">Nnp-1 protein putative nuclear protein 1 nop52</fullName>
    </submittedName>
</protein>
<accession>A0ABQ8ZDL2</accession>
<sequence length="1353" mass="158114">MKLLFILIFLFLPLYESSCPFVVNGSTPDSGTAITSDQDFSLIVSFSENVLLIDNMDLLDLSTISSVELQNWFFDNFRQEEYHNLAPIHLVRQETDSIINPTQVNLVITTEQQGNQINVIFQGSSITPSSTFIIYVLDDLFQSTEEPCEFKLTSQSNLYYYTSGASGELCLNYVANPKYSYCPNDIQPYIPKKENSSYSRNCEFDFASDLIIEPCTINNNSNVENCSYVIKGDLKIVNSGNSERINFDYLAVKNSTDGFLYYLKDSDEYKLEIEKHNPIVSIEILEYNQTIYNAEEFTTAKYDFILLENNGYIERSSSEEFLDWLNSLKNDPEVTVASNPQIYGNETIETIEAYEDVYAEFYDTRISTTENAIIFTWEKDIQIWKKESLESRGFDCDQCSTRSFDTFYAQKINHKLKLDKENPLRVLFISNDISEFEIDNKLSIKIFECNNKNNNNNNNKYNNKYNNNNNNGKKIKNIQENECKEIDNLKIINESNDEEIISENNKFKIILKNNYQVNDLFDNTFNLQILIPFLNDTNSLEGPNDPIFDPRNVVSFSNFYTCVTEDLNENNFGITYKAFYEQTNRCDEQFGENVGIQLEEFKKTRLGIFDISYFERLNGTFEDQNYERIRIDDAIKNLILEYSHAETQLEIIFNSNLISFHEPYLYLNENSWKENDNGNGNSQEELDEKICNNKTIISFDVNTLMYHENEFYLTVQLINNEKFPVNYTYNIQCDFTENEIVYDSNNNYFLIDSESNLIFNHFLRISNSSDIVNNEKMLGNCSINLEIQGKEFWSNLGKNYTCLIQKEIYYGKFLEPCQLIREEPYLNTNSPLLPNKILYSDGLLNISFLLNENQKTHGFLLFDVQNIGKRSSEYKFTAQCIGNTSISFNPQNEINNIEGNFETSLQIETYFNDFSNTDEVYLDDYNYIFNCSVLIEIIKLADECWSNEKKQIKENFIFIVQNGQYYNDIFFNSQYNEDDDDSADNDNDNSNSKSSNSQSSILDTFIKVIIAIIFGISFFTLIVVLVKLNKFLKKNYRYKKKMKYLKRKKMKNKKLLSNKILFGNSSQDEENSLPYIKSGDSIISILNGYNNANISSVNDDDDDYDDYDDDSGGGELDIEKDKKNNQIILNESNELIHKINLSKTDKNENTLFLDDFYILDFDSDYSSLKNQALYPDLNIYGKIDYLPNSKKTTLNNGVNDLFGKRYQLRSIDSIYYKIKSEKEIDVYLIRRENSIKMRYLTGKPHKCYRKKWEKVLNNISLGKYNKKYEKMHETGEIYETPFLDSEDIQEEIDYTINRYSELMKNRDIFDKNVDINVTDTDKDNQIKLDIDDLNDEKKLKQIEKDFDEIIKKN</sequence>
<feature type="signal peptide" evidence="2">
    <location>
        <begin position="1"/>
        <end position="18"/>
    </location>
</feature>
<comment type="caution">
    <text evidence="3">The sequence shown here is derived from an EMBL/GenBank/DDBJ whole genome shotgun (WGS) entry which is preliminary data.</text>
</comment>
<proteinExistence type="predicted"/>
<keyword evidence="1" id="KW-1133">Transmembrane helix</keyword>